<comment type="similarity">
    <text evidence="1 4">Belongs to the universal ribosomal protein uL16 family.</text>
</comment>
<evidence type="ECO:0000256" key="4">
    <source>
        <dbReference type="RuleBase" id="RU004413"/>
    </source>
</evidence>
<dbReference type="PANTHER" id="PTHR12220">
    <property type="entry name" value="50S/60S RIBOSOMAL PROTEIN L16"/>
    <property type="match status" value="1"/>
</dbReference>
<dbReference type="Gene3D" id="3.90.1170.10">
    <property type="entry name" value="Ribosomal protein L10e/L16"/>
    <property type="match status" value="1"/>
</dbReference>
<sequence length="143" mass="16639">MLLRPQKTKFNKFRRSRLTRIESSFKPLKFGRFGLVAQECGLISARQIESTRQVINRYLKRKGKIWIRIFPDFPMTSKPTEVRMGKGKGAVKLWLCRVKKGKILFEVDGASDYIIEEAFSAAKKKLSLKSFILKASWRLNKKV</sequence>
<dbReference type="SUPFAM" id="SSF54686">
    <property type="entry name" value="Ribosomal protein L16p/L10e"/>
    <property type="match status" value="1"/>
</dbReference>
<dbReference type="GeneID" id="26994770"/>
<geneLocation type="mitochondrion" evidence="5"/>
<dbReference type="PROSITE" id="PS00701">
    <property type="entry name" value="RIBOSOMAL_L16_2"/>
    <property type="match status" value="1"/>
</dbReference>
<dbReference type="RefSeq" id="YP_009237685.1">
    <property type="nucleotide sequence ID" value="NC_029643.1"/>
</dbReference>
<dbReference type="GO" id="GO:0003735">
    <property type="term" value="F:structural constituent of ribosome"/>
    <property type="evidence" value="ECO:0007669"/>
    <property type="project" value="InterPro"/>
</dbReference>
<dbReference type="PRINTS" id="PR00060">
    <property type="entry name" value="RIBOSOMALL16"/>
</dbReference>
<dbReference type="PROSITE" id="PS00586">
    <property type="entry name" value="RIBOSOMAL_L16_1"/>
    <property type="match status" value="1"/>
</dbReference>
<evidence type="ECO:0000256" key="3">
    <source>
        <dbReference type="ARBA" id="ARBA00023274"/>
    </source>
</evidence>
<accession>A0A140F2R0</accession>
<keyword evidence="3 4" id="KW-0687">Ribonucleoprotein</keyword>
<keyword evidence="5" id="KW-0496">Mitochondrion</keyword>
<dbReference type="CDD" id="cd01433">
    <property type="entry name" value="Ribosomal_L16_L10e"/>
    <property type="match status" value="1"/>
</dbReference>
<name>A0A140F2R0_9STRA</name>
<dbReference type="InterPro" id="IPR000114">
    <property type="entry name" value="Ribosomal_uL16_bact-type"/>
</dbReference>
<dbReference type="GO" id="GO:0005840">
    <property type="term" value="C:ribosome"/>
    <property type="evidence" value="ECO:0007669"/>
    <property type="project" value="UniProtKB-KW"/>
</dbReference>
<dbReference type="Pfam" id="PF00252">
    <property type="entry name" value="Ribosomal_L16"/>
    <property type="match status" value="1"/>
</dbReference>
<proteinExistence type="inferred from homology"/>
<dbReference type="GO" id="GO:0019843">
    <property type="term" value="F:rRNA binding"/>
    <property type="evidence" value="ECO:0007669"/>
    <property type="project" value="InterPro"/>
</dbReference>
<dbReference type="InterPro" id="IPR016180">
    <property type="entry name" value="Ribosomal_uL16_dom"/>
</dbReference>
<dbReference type="GO" id="GO:1990904">
    <property type="term" value="C:ribonucleoprotein complex"/>
    <property type="evidence" value="ECO:0007669"/>
    <property type="project" value="UniProtKB-KW"/>
</dbReference>
<dbReference type="GO" id="GO:0006412">
    <property type="term" value="P:translation"/>
    <property type="evidence" value="ECO:0007669"/>
    <property type="project" value="InterPro"/>
</dbReference>
<evidence type="ECO:0000313" key="5">
    <source>
        <dbReference type="EMBL" id="AML60694.1"/>
    </source>
</evidence>
<evidence type="ECO:0000256" key="1">
    <source>
        <dbReference type="ARBA" id="ARBA00008931"/>
    </source>
</evidence>
<dbReference type="EMBL" id="KU501220">
    <property type="protein sequence ID" value="AML60694.1"/>
    <property type="molecule type" value="Genomic_DNA"/>
</dbReference>
<reference evidence="5" key="1">
    <citation type="journal article" date="2016" name="Genome Biol. Evol.">
        <title>A Comparative Analysis of Mitochondrial Genomes in Eustigmatophyte Algae.</title>
        <authorList>
            <person name="Sevcikova T."/>
            <person name="Klimes V."/>
            <person name="Zbrankova V."/>
            <person name="Strnad H."/>
            <person name="Hroudova M."/>
            <person name="Vlcek C."/>
            <person name="Elias M."/>
        </authorList>
    </citation>
    <scope>NUCLEOTIDE SEQUENCE</scope>
    <source>
        <strain evidence="5">CCALA 838</strain>
    </source>
</reference>
<dbReference type="AlphaFoldDB" id="A0A140F2R0"/>
<dbReference type="NCBIfam" id="TIGR01164">
    <property type="entry name" value="rplP_bact"/>
    <property type="match status" value="1"/>
</dbReference>
<organism evidence="5">
    <name type="scientific">Trachydiscus minutus</name>
    <dbReference type="NCBI Taxonomy" id="1032745"/>
    <lineage>
        <taxon>Eukaryota</taxon>
        <taxon>Sar</taxon>
        <taxon>Stramenopiles</taxon>
        <taxon>Ochrophyta</taxon>
        <taxon>Eustigmatophyceae</taxon>
        <taxon>Goniochloridales</taxon>
        <taxon>Goniochloridaceae</taxon>
        <taxon>Trachydiscus</taxon>
    </lineage>
</organism>
<dbReference type="InterPro" id="IPR047873">
    <property type="entry name" value="Ribosomal_uL16"/>
</dbReference>
<dbReference type="InterPro" id="IPR020798">
    <property type="entry name" value="Ribosomal_uL16_CS"/>
</dbReference>
<dbReference type="PANTHER" id="PTHR12220:SF13">
    <property type="entry name" value="LARGE RIBOSOMAL SUBUNIT PROTEIN UL16M"/>
    <property type="match status" value="1"/>
</dbReference>
<keyword evidence="2 4" id="KW-0689">Ribosomal protein</keyword>
<gene>
    <name evidence="5" type="primary">rpl16</name>
</gene>
<evidence type="ECO:0000256" key="2">
    <source>
        <dbReference type="ARBA" id="ARBA00022980"/>
    </source>
</evidence>
<protein>
    <submittedName>
        <fullName evidence="5">Ribosomal protein L16</fullName>
    </submittedName>
</protein>
<dbReference type="InterPro" id="IPR036920">
    <property type="entry name" value="Ribosomal_uL16_sf"/>
</dbReference>